<evidence type="ECO:0000256" key="15">
    <source>
        <dbReference type="PROSITE-ProRule" id="PRU10143"/>
    </source>
</evidence>
<dbReference type="InterPro" id="IPR010916">
    <property type="entry name" value="TonB_box_CS"/>
</dbReference>
<evidence type="ECO:0000259" key="19">
    <source>
        <dbReference type="Pfam" id="PF07715"/>
    </source>
</evidence>
<feature type="domain" description="TonB-dependent receptor-like beta-barrel" evidence="18">
    <location>
        <begin position="226"/>
        <end position="661"/>
    </location>
</feature>
<evidence type="ECO:0000256" key="11">
    <source>
        <dbReference type="ARBA" id="ARBA00023136"/>
    </source>
</evidence>
<keyword evidence="12 20" id="KW-0675">Receptor</keyword>
<dbReference type="EMBL" id="JAASRM010000001">
    <property type="protein sequence ID" value="NIK88303.1"/>
    <property type="molecule type" value="Genomic_DNA"/>
</dbReference>
<feature type="short sequence motif" description="TonB box" evidence="15">
    <location>
        <begin position="38"/>
        <end position="44"/>
    </location>
</feature>
<keyword evidence="7 17" id="KW-0732">Signal</keyword>
<dbReference type="Pfam" id="PF00593">
    <property type="entry name" value="TonB_dep_Rec_b-barrel"/>
    <property type="match status" value="1"/>
</dbReference>
<name>A0A846MYD2_9PROT</name>
<evidence type="ECO:0000256" key="1">
    <source>
        <dbReference type="ARBA" id="ARBA00004571"/>
    </source>
</evidence>
<evidence type="ECO:0000313" key="20">
    <source>
        <dbReference type="EMBL" id="NIK88303.1"/>
    </source>
</evidence>
<evidence type="ECO:0000256" key="4">
    <source>
        <dbReference type="ARBA" id="ARBA00022452"/>
    </source>
</evidence>
<dbReference type="Pfam" id="PF07715">
    <property type="entry name" value="Plug"/>
    <property type="match status" value="1"/>
</dbReference>
<evidence type="ECO:0000259" key="18">
    <source>
        <dbReference type="Pfam" id="PF00593"/>
    </source>
</evidence>
<dbReference type="InterPro" id="IPR037066">
    <property type="entry name" value="Plug_dom_sf"/>
</dbReference>
<dbReference type="GO" id="GO:0009279">
    <property type="term" value="C:cell outer membrane"/>
    <property type="evidence" value="ECO:0007669"/>
    <property type="project" value="UniProtKB-SubCell"/>
</dbReference>
<comment type="subcellular location">
    <subcellularLocation>
        <location evidence="1 14">Cell outer membrane</location>
        <topology evidence="1 14">Multi-pass membrane protein</topology>
    </subcellularLocation>
</comment>
<sequence length="692" mass="76011">MIKRHIRGNTALAAVMAAGICAVAANAEGAAKTEGVETVTVTGQSINLDVKGHTPLLETPQNIQILSADLLASQNVTRLDEALRNVAGVMGGGYYQSYDYFRIRGFDASGFIYLDGMRLDSYVDVNAEISGLEQIQVVKGPASALYGQGALGGLVNFVSKRPTRDAFLNVSAAYGSFDSYELSLDGNRPITGDVAARLVATWRQAGSFADHSSGDNRIYVAPSVTWDIDADTSVTLLSSYQHDKFNMVMPLTALGTITPSKYGTYSLKTYTGNLGDDNHSWVNRTQLGYQASHRFNDVFTLNHRLRYTVNDQRWNKILYTSSLVDTGSTLALSQYPYDYDSFGTMITTDTSLSADFTTGPLRHQVMIGTDYAITHSHSHSGQIDYADPNSYVVIDLFHPTYHKPMPVYKSFASAHESLNTLGTYVQDHITYGDFTLTASLRWDDAHSISGGADKTDVAYTPRLGLTYAVMPDAVLFASYSESFLPQSGTLFSGEPLKPETGRQWETGVKASLLDGHIDLSASLYYLTRNNVATSDPTHPFSSIQSGKQRSRGFEFDSRFNIVENWQAIFTYAYTDAVVIEDNTYPVGDQLSNVPKNSIGLWSRYAFDGALNGLSVNGGVYYYSSMAGDLPNTFRLPSYTLANAGIAYDYGDATLQLSFKNLFNERYFSGSYNDVYVQPGATRSIEARLSYRL</sequence>
<gene>
    <name evidence="20" type="ORF">FHS83_001621</name>
</gene>
<evidence type="ECO:0000256" key="3">
    <source>
        <dbReference type="ARBA" id="ARBA00022448"/>
    </source>
</evidence>
<evidence type="ECO:0000256" key="13">
    <source>
        <dbReference type="ARBA" id="ARBA00023237"/>
    </source>
</evidence>
<dbReference type="InterPro" id="IPR000531">
    <property type="entry name" value="Beta-barrel_TonB"/>
</dbReference>
<evidence type="ECO:0000256" key="2">
    <source>
        <dbReference type="ARBA" id="ARBA00009810"/>
    </source>
</evidence>
<dbReference type="InterPro" id="IPR039426">
    <property type="entry name" value="TonB-dep_rcpt-like"/>
</dbReference>
<keyword evidence="13 14" id="KW-0998">Cell outer membrane</keyword>
<evidence type="ECO:0000256" key="14">
    <source>
        <dbReference type="PROSITE-ProRule" id="PRU01360"/>
    </source>
</evidence>
<proteinExistence type="inferred from homology"/>
<evidence type="ECO:0000256" key="12">
    <source>
        <dbReference type="ARBA" id="ARBA00023170"/>
    </source>
</evidence>
<dbReference type="PANTHER" id="PTHR32552:SF68">
    <property type="entry name" value="FERRICHROME OUTER MEMBRANE TRANSPORTER_PHAGE RECEPTOR"/>
    <property type="match status" value="1"/>
</dbReference>
<dbReference type="CDD" id="cd01347">
    <property type="entry name" value="ligand_gated_channel"/>
    <property type="match status" value="1"/>
</dbReference>
<dbReference type="Proteomes" id="UP000570514">
    <property type="component" value="Unassembled WGS sequence"/>
</dbReference>
<feature type="signal peptide" evidence="17">
    <location>
        <begin position="1"/>
        <end position="27"/>
    </location>
</feature>
<keyword evidence="6 14" id="KW-0812">Transmembrane</keyword>
<dbReference type="RefSeq" id="WP_167082491.1">
    <property type="nucleotide sequence ID" value="NZ_BAAADC010000001.1"/>
</dbReference>
<keyword evidence="4 14" id="KW-1134">Transmembrane beta strand</keyword>
<keyword evidence="8" id="KW-0408">Iron</keyword>
<dbReference type="SUPFAM" id="SSF56935">
    <property type="entry name" value="Porins"/>
    <property type="match status" value="1"/>
</dbReference>
<feature type="domain" description="TonB-dependent receptor plug" evidence="19">
    <location>
        <begin position="56"/>
        <end position="153"/>
    </location>
</feature>
<evidence type="ECO:0000256" key="9">
    <source>
        <dbReference type="ARBA" id="ARBA00023065"/>
    </source>
</evidence>
<protein>
    <submittedName>
        <fullName evidence="20">Iron complex outermembrane receptor protein</fullName>
    </submittedName>
</protein>
<dbReference type="GO" id="GO:0015344">
    <property type="term" value="F:siderophore uptake transmembrane transporter activity"/>
    <property type="evidence" value="ECO:0007669"/>
    <property type="project" value="TreeGrafter"/>
</dbReference>
<keyword evidence="5" id="KW-0410">Iron transport</keyword>
<dbReference type="InterPro" id="IPR010105">
    <property type="entry name" value="TonB_sidphr_rcpt"/>
</dbReference>
<keyword evidence="11 14" id="KW-0472">Membrane</keyword>
<comment type="caution">
    <text evidence="20">The sequence shown here is derived from an EMBL/GenBank/DDBJ whole genome shotgun (WGS) entry which is preliminary data.</text>
</comment>
<accession>A0A846MYD2</accession>
<keyword evidence="3 14" id="KW-0813">Transport</keyword>
<dbReference type="PROSITE" id="PS00430">
    <property type="entry name" value="TONB_DEPENDENT_REC_1"/>
    <property type="match status" value="1"/>
</dbReference>
<evidence type="ECO:0000256" key="7">
    <source>
        <dbReference type="ARBA" id="ARBA00022729"/>
    </source>
</evidence>
<evidence type="ECO:0000256" key="16">
    <source>
        <dbReference type="RuleBase" id="RU003357"/>
    </source>
</evidence>
<evidence type="ECO:0000256" key="10">
    <source>
        <dbReference type="ARBA" id="ARBA00023077"/>
    </source>
</evidence>
<dbReference type="Gene3D" id="2.170.130.10">
    <property type="entry name" value="TonB-dependent receptor, plug domain"/>
    <property type="match status" value="1"/>
</dbReference>
<keyword evidence="10 15" id="KW-0798">TonB box</keyword>
<evidence type="ECO:0000256" key="8">
    <source>
        <dbReference type="ARBA" id="ARBA00023004"/>
    </source>
</evidence>
<dbReference type="GO" id="GO:0038023">
    <property type="term" value="F:signaling receptor activity"/>
    <property type="evidence" value="ECO:0007669"/>
    <property type="project" value="InterPro"/>
</dbReference>
<dbReference type="InterPro" id="IPR036942">
    <property type="entry name" value="Beta-barrel_TonB_sf"/>
</dbReference>
<dbReference type="PROSITE" id="PS52016">
    <property type="entry name" value="TONB_DEPENDENT_REC_3"/>
    <property type="match status" value="1"/>
</dbReference>
<evidence type="ECO:0000313" key="21">
    <source>
        <dbReference type="Proteomes" id="UP000570514"/>
    </source>
</evidence>
<dbReference type="FunFam" id="2.40.170.20:FF:000005">
    <property type="entry name" value="TonB-dependent siderophore receptor"/>
    <property type="match status" value="1"/>
</dbReference>
<dbReference type="InterPro" id="IPR012910">
    <property type="entry name" value="Plug_dom"/>
</dbReference>
<dbReference type="NCBIfam" id="TIGR01783">
    <property type="entry name" value="TonB-siderophor"/>
    <property type="match status" value="1"/>
</dbReference>
<keyword evidence="9" id="KW-0406">Ion transport</keyword>
<evidence type="ECO:0000256" key="6">
    <source>
        <dbReference type="ARBA" id="ARBA00022692"/>
    </source>
</evidence>
<dbReference type="AlphaFoldDB" id="A0A846MYD2"/>
<keyword evidence="21" id="KW-1185">Reference proteome</keyword>
<evidence type="ECO:0000256" key="5">
    <source>
        <dbReference type="ARBA" id="ARBA00022496"/>
    </source>
</evidence>
<dbReference type="Gene3D" id="2.40.170.20">
    <property type="entry name" value="TonB-dependent receptor, beta-barrel domain"/>
    <property type="match status" value="1"/>
</dbReference>
<organism evidence="20 21">
    <name type="scientific">Rhizomicrobium palustre</name>
    <dbReference type="NCBI Taxonomy" id="189966"/>
    <lineage>
        <taxon>Bacteria</taxon>
        <taxon>Pseudomonadati</taxon>
        <taxon>Pseudomonadota</taxon>
        <taxon>Alphaproteobacteria</taxon>
        <taxon>Micropepsales</taxon>
        <taxon>Micropepsaceae</taxon>
        <taxon>Rhizomicrobium</taxon>
    </lineage>
</organism>
<comment type="similarity">
    <text evidence="2 14 16">Belongs to the TonB-dependent receptor family.</text>
</comment>
<evidence type="ECO:0000256" key="17">
    <source>
        <dbReference type="SAM" id="SignalP"/>
    </source>
</evidence>
<dbReference type="PANTHER" id="PTHR32552">
    <property type="entry name" value="FERRICHROME IRON RECEPTOR-RELATED"/>
    <property type="match status" value="1"/>
</dbReference>
<reference evidence="20 21" key="1">
    <citation type="submission" date="2020-03" db="EMBL/GenBank/DDBJ databases">
        <title>Genomic Encyclopedia of Type Strains, Phase IV (KMG-IV): sequencing the most valuable type-strain genomes for metagenomic binning, comparative biology and taxonomic classification.</title>
        <authorList>
            <person name="Goeker M."/>
        </authorList>
    </citation>
    <scope>NUCLEOTIDE SEQUENCE [LARGE SCALE GENOMIC DNA]</scope>
    <source>
        <strain evidence="20 21">DSM 19867</strain>
    </source>
</reference>
<feature type="chain" id="PRO_5032842455" evidence="17">
    <location>
        <begin position="28"/>
        <end position="692"/>
    </location>
</feature>
<dbReference type="GO" id="GO:0015891">
    <property type="term" value="P:siderophore transport"/>
    <property type="evidence" value="ECO:0007669"/>
    <property type="project" value="InterPro"/>
</dbReference>